<feature type="region of interest" description="Disordered" evidence="1">
    <location>
        <begin position="594"/>
        <end position="616"/>
    </location>
</feature>
<dbReference type="Pfam" id="PF09899">
    <property type="entry name" value="DUF2126"/>
    <property type="match status" value="1"/>
</dbReference>
<dbReference type="Pfam" id="PF01841">
    <property type="entry name" value="Transglut_core"/>
    <property type="match status" value="1"/>
</dbReference>
<dbReference type="Gene3D" id="3.10.620.30">
    <property type="match status" value="1"/>
</dbReference>
<evidence type="ECO:0000313" key="4">
    <source>
        <dbReference type="Proteomes" id="UP000317171"/>
    </source>
</evidence>
<dbReference type="InterPro" id="IPR013589">
    <property type="entry name" value="Bac_transglu_N"/>
</dbReference>
<keyword evidence="4" id="KW-1185">Reference proteome</keyword>
<dbReference type="InterPro" id="IPR002931">
    <property type="entry name" value="Transglutaminase-like"/>
</dbReference>
<evidence type="ECO:0000259" key="2">
    <source>
        <dbReference type="SMART" id="SM00460"/>
    </source>
</evidence>
<dbReference type="PANTHER" id="PTHR33490">
    <property type="entry name" value="BLR5614 PROTEIN-RELATED"/>
    <property type="match status" value="1"/>
</dbReference>
<accession>A0A517RJN5</accession>
<feature type="domain" description="Transglutaminase-like" evidence="2">
    <location>
        <begin position="171"/>
        <end position="247"/>
    </location>
</feature>
<reference evidence="3 4" key="1">
    <citation type="submission" date="2019-02" db="EMBL/GenBank/DDBJ databases">
        <title>Deep-cultivation of Planctomycetes and their phenomic and genomic characterization uncovers novel biology.</title>
        <authorList>
            <person name="Wiegand S."/>
            <person name="Jogler M."/>
            <person name="Boedeker C."/>
            <person name="Pinto D."/>
            <person name="Vollmers J."/>
            <person name="Rivas-Marin E."/>
            <person name="Kohn T."/>
            <person name="Peeters S.H."/>
            <person name="Heuer A."/>
            <person name="Rast P."/>
            <person name="Oberbeckmann S."/>
            <person name="Bunk B."/>
            <person name="Jeske O."/>
            <person name="Meyerdierks A."/>
            <person name="Storesund J.E."/>
            <person name="Kallscheuer N."/>
            <person name="Luecker S."/>
            <person name="Lage O.M."/>
            <person name="Pohl T."/>
            <person name="Merkel B.J."/>
            <person name="Hornburger P."/>
            <person name="Mueller R.-W."/>
            <person name="Bruemmer F."/>
            <person name="Labrenz M."/>
            <person name="Spormann A.M."/>
            <person name="Op den Camp H."/>
            <person name="Overmann J."/>
            <person name="Amann R."/>
            <person name="Jetten M.S.M."/>
            <person name="Mascher T."/>
            <person name="Medema M.H."/>
            <person name="Devos D.P."/>
            <person name="Kaster A.-K."/>
            <person name="Ovreas L."/>
            <person name="Rohde M."/>
            <person name="Galperin M.Y."/>
            <person name="Jogler C."/>
        </authorList>
    </citation>
    <scope>NUCLEOTIDE SEQUENCE [LARGE SCALE GENOMIC DNA]</scope>
    <source>
        <strain evidence="3 4">Pan241w</strain>
    </source>
</reference>
<dbReference type="PANTHER" id="PTHR33490:SF1">
    <property type="entry name" value="SLL1233 PROTEIN"/>
    <property type="match status" value="1"/>
</dbReference>
<name>A0A517RJN5_9PLAN</name>
<dbReference type="InterPro" id="IPR038765">
    <property type="entry name" value="Papain-like_cys_pep_sf"/>
</dbReference>
<dbReference type="OrthoDB" id="9804872at2"/>
<dbReference type="Pfam" id="PF08379">
    <property type="entry name" value="Bact_transglu_N"/>
    <property type="match status" value="1"/>
</dbReference>
<evidence type="ECO:0000256" key="1">
    <source>
        <dbReference type="SAM" id="MobiDB-lite"/>
    </source>
</evidence>
<dbReference type="KEGG" id="gaz:Pan241w_41810"/>
<dbReference type="AlphaFoldDB" id="A0A517RJN5"/>
<dbReference type="EMBL" id="CP036269">
    <property type="protein sequence ID" value="QDT44076.1"/>
    <property type="molecule type" value="Genomic_DNA"/>
</dbReference>
<dbReference type="Proteomes" id="UP000317171">
    <property type="component" value="Chromosome"/>
</dbReference>
<evidence type="ECO:0000313" key="3">
    <source>
        <dbReference type="EMBL" id="QDT44076.1"/>
    </source>
</evidence>
<protein>
    <submittedName>
        <fullName evidence="3">Transglutaminase-like superfamily protein</fullName>
    </submittedName>
</protein>
<organism evidence="3 4">
    <name type="scientific">Gimesia alba</name>
    <dbReference type="NCBI Taxonomy" id="2527973"/>
    <lineage>
        <taxon>Bacteria</taxon>
        <taxon>Pseudomonadati</taxon>
        <taxon>Planctomycetota</taxon>
        <taxon>Planctomycetia</taxon>
        <taxon>Planctomycetales</taxon>
        <taxon>Planctomycetaceae</taxon>
        <taxon>Gimesia</taxon>
    </lineage>
</organism>
<dbReference type="InterPro" id="IPR018667">
    <property type="entry name" value="DUF2126"/>
</dbReference>
<feature type="compositionally biased region" description="Acidic residues" evidence="1">
    <location>
        <begin position="602"/>
        <end position="613"/>
    </location>
</feature>
<dbReference type="SMART" id="SM00460">
    <property type="entry name" value="TGc"/>
    <property type="match status" value="1"/>
</dbReference>
<dbReference type="SUPFAM" id="SSF54001">
    <property type="entry name" value="Cysteine proteinases"/>
    <property type="match status" value="1"/>
</dbReference>
<proteinExistence type="predicted"/>
<gene>
    <name evidence="3" type="ORF">Pan241w_41810</name>
</gene>
<dbReference type="RefSeq" id="WP_145219247.1">
    <property type="nucleotide sequence ID" value="NZ_CP036269.1"/>
</dbReference>
<sequence length="1121" mass="127517">MIRIALNHKSIYQYDRSVELAPQVVRLRPAPHCRTPICSYSLRVTPEEHFVNWLQDPHSNHLARLIFPEKTRHLQVEIDLVAEMTVVNPFDFFLEPEAMEYPFQYEASLAKDLQPFLAKIEPGPEFTALINSIDRSEIKTIDFLVGLNQRLQEMIRYVIRMEHGVQSPEETLKLSSGSCRDSAWLLVQLLRHLGLASRFVSGYLIQLKPDVESLDGPSGAAEDFTDLHAWTEVFLPGAGWIGLDPTSGLLAGEGHIPLACTPEPSNAAPISGNVGKCEVEFRHEMSVTRVHEDARITKPYTEEEWQRIESVGHEVDEQLENNDVRLTMGGEPTFVSIDDMEGDEWKTAAVGPTKRRLSGNLIELLRQRFAPDGLIHYGQGKWYPGESLPRWAMTCMWRTDGQPIWKNVRLLADPDQDNGISIKHAQLFAERFSKRLGLNSEHATLAYEDAMYYLWKERRLAVNVDVLNSDLEDEEERIRLARVFEQGLDSPVGCLLPLMHQWWNAKPRWRSGHWPVRSENLFLIPGDSPMGLRLPLDSLPAPTSGEYSPVPVVPFEETEALPDYERLRQHAAFQRPAHKSNGRVQHQVLQRAGSGAVLEKPLEEEQTDTEPPSEESGIIRTAMCFEPREGNLHVFMPPVDRLESYLELVTEIELTAEELDIPVILEGYLPPTDYRLQHIKVTPDPGVIEVNVQPAHNWQELVEITAGVYEDARHTRLGTEQFDLDGTHTGTGGGNHIVLGSHTPHDSPFLRRPDLLRSLLAYWHNHPSLSYYFSGRFIGPTSQAPRVDEGRRDATYELQIAFEQIPEKGDCPPWLVDRVFRHLLVDLTGNTHRAEFCIDKLYSPDSATGRLGLVEFRGFEMPPHWQMSLTQQLLLRALVARFWKKPYTPDLVDWNTSIHDRWLLPHFIHQDFEDVIEELFEEGFPLEANWFEPHYEFRFPFIGEIQNRGIHVELRTAIEPWYVLGEEPAGGATARFVDSSVQRLQVKVRGMSNGRHILLCNGRKIPLHSTGTEGEFVAGVRYRAWQPPSCLHPTIPVDEPLVFDILDTWVNRSVGGCTYHVGHPGGLNPGTFPVNAYEAEGRRAARFFKMGHTGGTKAIPADEKNPLFPMTLDLRRNRGIV</sequence>